<organism evidence="2 3">
    <name type="scientific">Puccinia sorghi</name>
    <dbReference type="NCBI Taxonomy" id="27349"/>
    <lineage>
        <taxon>Eukaryota</taxon>
        <taxon>Fungi</taxon>
        <taxon>Dikarya</taxon>
        <taxon>Basidiomycota</taxon>
        <taxon>Pucciniomycotina</taxon>
        <taxon>Pucciniomycetes</taxon>
        <taxon>Pucciniales</taxon>
        <taxon>Pucciniaceae</taxon>
        <taxon>Puccinia</taxon>
    </lineage>
</organism>
<name>A0A0L6V1L8_9BASI</name>
<feature type="region of interest" description="Disordered" evidence="1">
    <location>
        <begin position="1"/>
        <end position="22"/>
    </location>
</feature>
<reference evidence="2 3" key="1">
    <citation type="submission" date="2015-08" db="EMBL/GenBank/DDBJ databases">
        <title>Next Generation Sequencing and Analysis of the Genome of Puccinia sorghi L Schw, the Causal Agent of Maize Common Rust.</title>
        <authorList>
            <person name="Rochi L."/>
            <person name="Burguener G."/>
            <person name="Darino M."/>
            <person name="Turjanski A."/>
            <person name="Kreff E."/>
            <person name="Dieguez M.J."/>
            <person name="Sacco F."/>
        </authorList>
    </citation>
    <scope>NUCLEOTIDE SEQUENCE [LARGE SCALE GENOMIC DNA]</scope>
    <source>
        <strain evidence="2 3">RO10H11247</strain>
    </source>
</reference>
<comment type="caution">
    <text evidence="2">The sequence shown here is derived from an EMBL/GenBank/DDBJ whole genome shotgun (WGS) entry which is preliminary data.</text>
</comment>
<evidence type="ECO:0000313" key="2">
    <source>
        <dbReference type="EMBL" id="KNZ54377.1"/>
    </source>
</evidence>
<proteinExistence type="predicted"/>
<dbReference type="EMBL" id="LAVV01007904">
    <property type="protein sequence ID" value="KNZ54377.1"/>
    <property type="molecule type" value="Genomic_DNA"/>
</dbReference>
<keyword evidence="3" id="KW-1185">Reference proteome</keyword>
<dbReference type="OrthoDB" id="2498217at2759"/>
<dbReference type="VEuPathDB" id="FungiDB:VP01_2962g7"/>
<dbReference type="Proteomes" id="UP000037035">
    <property type="component" value="Unassembled WGS sequence"/>
</dbReference>
<evidence type="ECO:0000313" key="3">
    <source>
        <dbReference type="Proteomes" id="UP000037035"/>
    </source>
</evidence>
<sequence length="322" mass="34729">MEDKKEREGVGRSSEWESETTYQEAVRIREQLGSWLGYNSVTRSGGQAGPSLGVGSMIVIEIGGLLAGPRMLGYVDAEAEGSGAATASPDVHAGLAKPVLMSIDPHYPTASSHLDRLLPPLVAMEGSDGRYVLDFLVSLWPSRWLPEEDEKEEEGSTALGEGEYSLTIFSPFGLAATQRLLALSRFLGQNGFGPAEREYEVIQVEKMISGHTLMEGTKNVWGFERGKGLAISRRYTVRLGDILSLVGAALSALAAWIPGTLLEGWQLADAVRGRYYTTNLDIAQRHPPAIRQLEPASLVIDAVQRGDAAVRSSATAVSHSAY</sequence>
<accession>A0A0L6V1L8</accession>
<feature type="compositionally biased region" description="Basic and acidic residues" evidence="1">
    <location>
        <begin position="1"/>
        <end position="10"/>
    </location>
</feature>
<evidence type="ECO:0000256" key="1">
    <source>
        <dbReference type="SAM" id="MobiDB-lite"/>
    </source>
</evidence>
<gene>
    <name evidence="2" type="ORF">VP01_2962g7</name>
</gene>
<dbReference type="AlphaFoldDB" id="A0A0L6V1L8"/>
<protein>
    <submittedName>
        <fullName evidence="2">Uncharacterized protein</fullName>
    </submittedName>
</protein>